<sequence length="517" mass="57715">MSRRIVIVGAGPGGLASAMLLAKTGADVTVVERLDRIGGRSSTIEAEGGYRFDMGPTFFLYPRVLKDIFAACGKDLDREVDLIRLDPQYHLVFESGGELKASGNPATMAEQVAKLCPADAANLPRFMADNRRKLAAFRPVLEKAFSSALDLLDPALLKSLPLMRPHQSVDADLGRYFSDPRVRLAFSFQSKYLGMSPFRCPSLFTILSFMEYEFGVFHPRGGTGAVMAAMARAATDMGVRIRLSEPVEEILFEGRKAVGVRTPAGEYKADALVLNSDFAQTMSRLVPNHLRRRWTDEKIERKKFSCSTFMLYLGIEGELPDLAHHTIYLTKDYARNIKEIEDGLELPAEPSFYVQNACVTDPELAPRGHSTLYVLVPVAHRTGGIDWQREKARYRSLVLKRLERIGLTDIEKRIRYEKILTPEGWENDMQIYRGATFNLAHSLDQMLHLRPRNRFEDLEGVYLVGGGTHPGSGLPVIFESARITSRLMADQLGLSHDWEAGTRMAAGQTALIEERAS</sequence>
<evidence type="ECO:0000256" key="3">
    <source>
        <dbReference type="ARBA" id="ARBA00022746"/>
    </source>
</evidence>
<proteinExistence type="inferred from homology"/>
<dbReference type="RefSeq" id="WP_201076452.1">
    <property type="nucleotide sequence ID" value="NZ_CP067420.1"/>
</dbReference>
<dbReference type="Gene3D" id="3.50.50.60">
    <property type="entry name" value="FAD/NAD(P)-binding domain"/>
    <property type="match status" value="2"/>
</dbReference>
<evidence type="ECO:0000313" key="7">
    <source>
        <dbReference type="EMBL" id="QQP89784.1"/>
    </source>
</evidence>
<dbReference type="InterPro" id="IPR002937">
    <property type="entry name" value="Amino_oxidase"/>
</dbReference>
<accession>A0ABX7B5Y8</accession>
<dbReference type="PROSITE" id="PS00982">
    <property type="entry name" value="PHYTOENE_DH"/>
    <property type="match status" value="1"/>
</dbReference>
<dbReference type="NCBIfam" id="TIGR02734">
    <property type="entry name" value="crtI_fam"/>
    <property type="match status" value="1"/>
</dbReference>
<dbReference type="PANTHER" id="PTHR43734">
    <property type="entry name" value="PHYTOENE DESATURASE"/>
    <property type="match status" value="1"/>
</dbReference>
<dbReference type="Proteomes" id="UP000595197">
    <property type="component" value="Chromosome"/>
</dbReference>
<evidence type="ECO:0000259" key="6">
    <source>
        <dbReference type="Pfam" id="PF01593"/>
    </source>
</evidence>
<dbReference type="InterPro" id="IPR014105">
    <property type="entry name" value="Carotenoid/retinoid_OxRdtase"/>
</dbReference>
<keyword evidence="3 5" id="KW-0125">Carotenoid biosynthesis</keyword>
<dbReference type="PRINTS" id="PR00419">
    <property type="entry name" value="ADXRDTASE"/>
</dbReference>
<keyword evidence="4 5" id="KW-0560">Oxidoreductase</keyword>
<comment type="pathway">
    <text evidence="1 5">Carotenoid biosynthesis.</text>
</comment>
<dbReference type="SUPFAM" id="SSF51905">
    <property type="entry name" value="FAD/NAD(P)-binding domain"/>
    <property type="match status" value="1"/>
</dbReference>
<reference evidence="7" key="1">
    <citation type="submission" date="2021-02" db="EMBL/GenBank/DDBJ databases">
        <title>Skermanella TT6 skin isolate.</title>
        <authorList>
            <person name="Lee K."/>
            <person name="Ganzorig M."/>
        </authorList>
    </citation>
    <scope>NUCLEOTIDE SEQUENCE</scope>
    <source>
        <strain evidence="7">TT6</strain>
    </source>
</reference>
<comment type="similarity">
    <text evidence="2 5">Belongs to the carotenoid/retinoid oxidoreductase family.</text>
</comment>
<evidence type="ECO:0000256" key="5">
    <source>
        <dbReference type="RuleBase" id="RU362075"/>
    </source>
</evidence>
<evidence type="ECO:0000313" key="8">
    <source>
        <dbReference type="Proteomes" id="UP000595197"/>
    </source>
</evidence>
<organism evidence="7 8">
    <name type="scientific">Skermanella cutis</name>
    <dbReference type="NCBI Taxonomy" id="2775420"/>
    <lineage>
        <taxon>Bacteria</taxon>
        <taxon>Pseudomonadati</taxon>
        <taxon>Pseudomonadota</taxon>
        <taxon>Alphaproteobacteria</taxon>
        <taxon>Rhodospirillales</taxon>
        <taxon>Azospirillaceae</taxon>
        <taxon>Skermanella</taxon>
    </lineage>
</organism>
<dbReference type="InterPro" id="IPR008150">
    <property type="entry name" value="Phytoene_DH_bac_CS"/>
</dbReference>
<evidence type="ECO:0000256" key="2">
    <source>
        <dbReference type="ARBA" id="ARBA00006046"/>
    </source>
</evidence>
<dbReference type="Pfam" id="PF01593">
    <property type="entry name" value="Amino_oxidase"/>
    <property type="match status" value="1"/>
</dbReference>
<protein>
    <submittedName>
        <fullName evidence="7">Phytoene desaturase</fullName>
    </submittedName>
</protein>
<dbReference type="PANTHER" id="PTHR43734:SF1">
    <property type="entry name" value="PHYTOENE DESATURASE"/>
    <property type="match status" value="1"/>
</dbReference>
<name>A0ABX7B5Y8_9PROT</name>
<evidence type="ECO:0000256" key="4">
    <source>
        <dbReference type="ARBA" id="ARBA00023002"/>
    </source>
</evidence>
<dbReference type="InterPro" id="IPR036188">
    <property type="entry name" value="FAD/NAD-bd_sf"/>
</dbReference>
<dbReference type="EMBL" id="CP067420">
    <property type="protein sequence ID" value="QQP89784.1"/>
    <property type="molecule type" value="Genomic_DNA"/>
</dbReference>
<keyword evidence="8" id="KW-1185">Reference proteome</keyword>
<feature type="domain" description="Amine oxidase" evidence="6">
    <location>
        <begin position="13"/>
        <end position="486"/>
    </location>
</feature>
<evidence type="ECO:0000256" key="1">
    <source>
        <dbReference type="ARBA" id="ARBA00004829"/>
    </source>
</evidence>
<gene>
    <name evidence="7" type="primary">crtI</name>
    <name evidence="7" type="ORF">IGS68_00380</name>
</gene>